<dbReference type="HOGENOM" id="CLU_001103_19_1_1"/>
<keyword evidence="3" id="KW-1185">Reference proteome</keyword>
<dbReference type="SUPFAM" id="SSF52540">
    <property type="entry name" value="P-loop containing nucleoside triphosphate hydrolases"/>
    <property type="match status" value="1"/>
</dbReference>
<dbReference type="InterPro" id="IPR027417">
    <property type="entry name" value="P-loop_NTPase"/>
</dbReference>
<keyword evidence="2" id="KW-0547">Nucleotide-binding</keyword>
<dbReference type="GO" id="GO:0004386">
    <property type="term" value="F:helicase activity"/>
    <property type="evidence" value="ECO:0007669"/>
    <property type="project" value="UniProtKB-KW"/>
</dbReference>
<dbReference type="AlphaFoldDB" id="V2WJP4"/>
<dbReference type="KEGG" id="mrr:Moror_2954"/>
<dbReference type="Pfam" id="PF00271">
    <property type="entry name" value="Helicase_C"/>
    <property type="match status" value="1"/>
</dbReference>
<dbReference type="OrthoDB" id="10261556at2759"/>
<protein>
    <submittedName>
        <fullName evidence="2">Atp-dependent dna helicase</fullName>
    </submittedName>
</protein>
<accession>V2WJP4</accession>
<sequence>MNQILHLQPTTQSFIHSNDWPTIALCTKEMQHSIASYRDLAFLILDDFAINQTPSSAKFLVFFDSTKASEAATKFIQSHLPSELQEKVKWFHATMLKGFWEETYTEFRNNELFGLCVTDAFRMSLDLPNIELIVQYRLINNMCALWQ</sequence>
<comment type="caution">
    <text evidence="2">The sequence shown here is derived from an EMBL/GenBank/DDBJ whole genome shotgun (WGS) entry which is preliminary data.</text>
</comment>
<dbReference type="EMBL" id="AWSO01003039">
    <property type="protein sequence ID" value="ESK80751.1"/>
    <property type="molecule type" value="Genomic_DNA"/>
</dbReference>
<keyword evidence="2" id="KW-0067">ATP-binding</keyword>
<name>V2WJP4_MONRO</name>
<evidence type="ECO:0000259" key="1">
    <source>
        <dbReference type="PROSITE" id="PS51194"/>
    </source>
</evidence>
<dbReference type="InterPro" id="IPR001650">
    <property type="entry name" value="Helicase_C-like"/>
</dbReference>
<reference evidence="2 3" key="1">
    <citation type="journal article" date="2014" name="BMC Genomics">
        <title>Genome and secretome analysis of the hemibiotrophic fungal pathogen, Moniliophthora roreri, which causes frosty pod rot disease of cacao: mechanisms of the biotrophic and necrotrophic phases.</title>
        <authorList>
            <person name="Meinhardt L.W."/>
            <person name="Costa G.G.L."/>
            <person name="Thomazella D.P.T."/>
            <person name="Teixeira P.J.P.L."/>
            <person name="Carazzolle M.F."/>
            <person name="Schuster S.C."/>
            <person name="Carlson J.E."/>
            <person name="Guiltinan M.J."/>
            <person name="Mieczkowski P."/>
            <person name="Farmer A."/>
            <person name="Ramaraj T."/>
            <person name="Crozier J."/>
            <person name="Davis R.E."/>
            <person name="Shao J."/>
            <person name="Melnick R.L."/>
            <person name="Pereira G.A.G."/>
            <person name="Bailey B.A."/>
        </authorList>
    </citation>
    <scope>NUCLEOTIDE SEQUENCE [LARGE SCALE GENOMIC DNA]</scope>
    <source>
        <strain evidence="2 3">MCA 2997</strain>
    </source>
</reference>
<dbReference type="STRING" id="1381753.V2WJP4"/>
<evidence type="ECO:0000313" key="2">
    <source>
        <dbReference type="EMBL" id="ESK80751.1"/>
    </source>
</evidence>
<evidence type="ECO:0000313" key="3">
    <source>
        <dbReference type="Proteomes" id="UP000017559"/>
    </source>
</evidence>
<feature type="domain" description="Helicase C-terminal" evidence="1">
    <location>
        <begin position="44"/>
        <end position="147"/>
    </location>
</feature>
<gene>
    <name evidence="2" type="ORF">Moror_2954</name>
</gene>
<organism evidence="2 3">
    <name type="scientific">Moniliophthora roreri (strain MCA 2997)</name>
    <name type="common">Cocoa frosty pod rot fungus</name>
    <name type="synonym">Crinipellis roreri</name>
    <dbReference type="NCBI Taxonomy" id="1381753"/>
    <lineage>
        <taxon>Eukaryota</taxon>
        <taxon>Fungi</taxon>
        <taxon>Dikarya</taxon>
        <taxon>Basidiomycota</taxon>
        <taxon>Agaricomycotina</taxon>
        <taxon>Agaricomycetes</taxon>
        <taxon>Agaricomycetidae</taxon>
        <taxon>Agaricales</taxon>
        <taxon>Marasmiineae</taxon>
        <taxon>Marasmiaceae</taxon>
        <taxon>Moniliophthora</taxon>
    </lineage>
</organism>
<proteinExistence type="predicted"/>
<dbReference type="Proteomes" id="UP000017559">
    <property type="component" value="Unassembled WGS sequence"/>
</dbReference>
<keyword evidence="2" id="KW-0378">Hydrolase</keyword>
<dbReference type="Gene3D" id="3.40.50.300">
    <property type="entry name" value="P-loop containing nucleotide triphosphate hydrolases"/>
    <property type="match status" value="1"/>
</dbReference>
<dbReference type="PROSITE" id="PS51194">
    <property type="entry name" value="HELICASE_CTER"/>
    <property type="match status" value="1"/>
</dbReference>
<keyword evidence="2" id="KW-0347">Helicase</keyword>